<evidence type="ECO:0000256" key="2">
    <source>
        <dbReference type="ARBA" id="ARBA00012438"/>
    </source>
</evidence>
<keyword evidence="4" id="KW-0808">Transferase</keyword>
<feature type="transmembrane region" description="Helical" evidence="8">
    <location>
        <begin position="82"/>
        <end position="101"/>
    </location>
</feature>
<dbReference type="InterPro" id="IPR013587">
    <property type="entry name" value="Nitrate/nitrite_sensing"/>
</dbReference>
<dbReference type="Pfam" id="PF08376">
    <property type="entry name" value="NIT"/>
    <property type="match status" value="1"/>
</dbReference>
<evidence type="ECO:0000256" key="5">
    <source>
        <dbReference type="ARBA" id="ARBA00022777"/>
    </source>
</evidence>
<feature type="compositionally biased region" description="Polar residues" evidence="7">
    <location>
        <begin position="1009"/>
        <end position="1024"/>
    </location>
</feature>
<feature type="compositionally biased region" description="Low complexity" evidence="7">
    <location>
        <begin position="958"/>
        <end position="972"/>
    </location>
</feature>
<dbReference type="InterPro" id="IPR036890">
    <property type="entry name" value="HATPase_C_sf"/>
</dbReference>
<dbReference type="Gene3D" id="6.10.340.10">
    <property type="match status" value="1"/>
</dbReference>
<feature type="transmembrane region" description="Helical" evidence="8">
    <location>
        <begin position="415"/>
        <end position="437"/>
    </location>
</feature>
<dbReference type="GO" id="GO:0004673">
    <property type="term" value="F:protein histidine kinase activity"/>
    <property type="evidence" value="ECO:0007669"/>
    <property type="project" value="UniProtKB-EC"/>
</dbReference>
<organism evidence="10">
    <name type="scientific">Kitasatospora camelliae</name>
    <dbReference type="NCBI Taxonomy" id="3156397"/>
    <lineage>
        <taxon>Bacteria</taxon>
        <taxon>Bacillati</taxon>
        <taxon>Actinomycetota</taxon>
        <taxon>Actinomycetes</taxon>
        <taxon>Kitasatosporales</taxon>
        <taxon>Streptomycetaceae</taxon>
        <taxon>Kitasatospora</taxon>
    </lineage>
</organism>
<dbReference type="KEGG" id="kcm:ABWK59_22570"/>
<evidence type="ECO:0000256" key="7">
    <source>
        <dbReference type="SAM" id="MobiDB-lite"/>
    </source>
</evidence>
<dbReference type="InterPro" id="IPR050980">
    <property type="entry name" value="2C_sensor_his_kinase"/>
</dbReference>
<dbReference type="RefSeq" id="WP_354642429.1">
    <property type="nucleotide sequence ID" value="NZ_CP159872.1"/>
</dbReference>
<dbReference type="AlphaFoldDB" id="A0AAU8JYN8"/>
<keyword evidence="8" id="KW-0472">Membrane</keyword>
<feature type="region of interest" description="Disordered" evidence="7">
    <location>
        <begin position="827"/>
        <end position="1131"/>
    </location>
</feature>
<keyword evidence="6" id="KW-0902">Two-component regulatory system</keyword>
<dbReference type="InterPro" id="IPR003594">
    <property type="entry name" value="HATPase_dom"/>
</dbReference>
<evidence type="ECO:0000256" key="8">
    <source>
        <dbReference type="SAM" id="Phobius"/>
    </source>
</evidence>
<feature type="region of interest" description="Disordered" evidence="7">
    <location>
        <begin position="772"/>
        <end position="815"/>
    </location>
</feature>
<evidence type="ECO:0000313" key="11">
    <source>
        <dbReference type="EMBL" id="XCM81498.1"/>
    </source>
</evidence>
<reference evidence="10" key="1">
    <citation type="submission" date="2024-06" db="EMBL/GenBank/DDBJ databases">
        <title>The genome sequences of Kitasatospora sp. strain HUAS MG31.</title>
        <authorList>
            <person name="Mo P."/>
        </authorList>
    </citation>
    <scope>NUCLEOTIDE SEQUENCE</scope>
    <source>
        <strain evidence="10">HUAS MG31</strain>
    </source>
</reference>
<dbReference type="EMBL" id="CP159872">
    <property type="protein sequence ID" value="XCM81495.1"/>
    <property type="molecule type" value="Genomic_DNA"/>
</dbReference>
<feature type="compositionally biased region" description="Basic and acidic residues" evidence="7">
    <location>
        <begin position="797"/>
        <end position="806"/>
    </location>
</feature>
<keyword evidence="5" id="KW-0418">Kinase</keyword>
<evidence type="ECO:0000313" key="10">
    <source>
        <dbReference type="EMBL" id="XCM81495.1"/>
    </source>
</evidence>
<dbReference type="PANTHER" id="PTHR44936">
    <property type="entry name" value="SENSOR PROTEIN CREC"/>
    <property type="match status" value="1"/>
</dbReference>
<dbReference type="KEGG" id="kcm:ABWK59_22590"/>
<keyword evidence="8" id="KW-1133">Transmembrane helix</keyword>
<dbReference type="EC" id="2.7.13.3" evidence="2"/>
<name>A0AAU8JYN8_9ACTN</name>
<proteinExistence type="predicted"/>
<dbReference type="Pfam" id="PF02518">
    <property type="entry name" value="HATPase_c"/>
    <property type="match status" value="1"/>
</dbReference>
<dbReference type="PANTHER" id="PTHR44936:SF9">
    <property type="entry name" value="SENSOR PROTEIN CREC"/>
    <property type="match status" value="1"/>
</dbReference>
<feature type="domain" description="Histidine kinase/HSP90-like ATPase" evidence="9">
    <location>
        <begin position="620"/>
        <end position="732"/>
    </location>
</feature>
<dbReference type="GO" id="GO:0000160">
    <property type="term" value="P:phosphorelay signal transduction system"/>
    <property type="evidence" value="ECO:0007669"/>
    <property type="project" value="UniProtKB-KW"/>
</dbReference>
<feature type="compositionally biased region" description="Low complexity" evidence="7">
    <location>
        <begin position="827"/>
        <end position="873"/>
    </location>
</feature>
<evidence type="ECO:0000256" key="6">
    <source>
        <dbReference type="ARBA" id="ARBA00023012"/>
    </source>
</evidence>
<gene>
    <name evidence="10" type="ORF">ABWK59_22570</name>
    <name evidence="11" type="ORF">ABWK59_22590</name>
</gene>
<evidence type="ECO:0000256" key="3">
    <source>
        <dbReference type="ARBA" id="ARBA00022553"/>
    </source>
</evidence>
<feature type="region of interest" description="Disordered" evidence="7">
    <location>
        <begin position="1"/>
        <end position="60"/>
    </location>
</feature>
<evidence type="ECO:0000256" key="1">
    <source>
        <dbReference type="ARBA" id="ARBA00000085"/>
    </source>
</evidence>
<protein>
    <recommendedName>
        <fullName evidence="2">histidine kinase</fullName>
        <ecNumber evidence="2">2.7.13.3</ecNumber>
    </recommendedName>
</protein>
<dbReference type="Gene3D" id="3.30.565.10">
    <property type="entry name" value="Histidine kinase-like ATPase, C-terminal domain"/>
    <property type="match status" value="1"/>
</dbReference>
<dbReference type="EMBL" id="CP159872">
    <property type="protein sequence ID" value="XCM81498.1"/>
    <property type="molecule type" value="Genomic_DNA"/>
</dbReference>
<evidence type="ECO:0000256" key="4">
    <source>
        <dbReference type="ARBA" id="ARBA00022679"/>
    </source>
</evidence>
<feature type="compositionally biased region" description="Low complexity" evidence="7">
    <location>
        <begin position="880"/>
        <end position="922"/>
    </location>
</feature>
<accession>A0AAU8JYN8</accession>
<evidence type="ECO:0000259" key="9">
    <source>
        <dbReference type="SMART" id="SM00387"/>
    </source>
</evidence>
<keyword evidence="3" id="KW-0597">Phosphoprotein</keyword>
<dbReference type="SMART" id="SM00387">
    <property type="entry name" value="HATPase_c"/>
    <property type="match status" value="1"/>
</dbReference>
<sequence>MRRNKPVTPQRRSEPRHEPGGSGHAQGEFSAFAPTEDRSIPGPVIPAGPPKATKPGKAGKVRSLSDKYEFLSPLNWRVPTRLVAILLIPVVIALVFGGLRVNSSYDDWVKADHAVKTAELARAATELADALESERDLTAIPIITGKDDEGRVAKYRAATDKALATYNSAFAKVSDDATMRRRNQSFQQMVAFLPHLRQSAYGEELFATATAQAYSALFAPLLAMDNSVGFGSSSVTSKGRAIYAMSLAKASASTQRILMVNLLAGIATNKVTRYENQDLIQTLLVANRLEGTALSEFNTASSPEELDVFARAQVDQATADQRLPYRMPNGSTLPTIQGLLNIGMSYSSAAAAGQSKGVAQAKAAFDAAQAEGLNLQNWDQATKSHITALKATEDELLTQVVADAQNIKDRALTDVILNSLIVIAALVLAGLLTGFIARSMILGMKTLNQAALEIANHRLPDLVDKLSKTDPERVDTAVTAIPLWGKDEIGEVARAFDQVHQQAVSLAAEQALLRGNVNAIFTNLSRRSQSLIQRQLALITDLENNEADPDQLENLFKLDHLATRMRRNGENLLVLAGEEPGRRWNTPVPLVDVLRAASSEVEQYERVELAGIPEAEVVGAAVTDLVHLLAELLENATTFSSPQTRVLVNATRLPDGRVLVEIHDKGIGLTAEDFAEINEKLAEPPTVDATISRRMGLFVVGRLSQRHDIRVQLRPSGESAGTTSLVMLPQNLTRMDAAPEPEEEFTVSRIFAEQEPSAQNWEYDGRSAAELGFDDHLTGNSGGSGFSPALESVQRSQRLEQKRRAALDSGPSAEEPLEAELLDVPYGDEQPQQQPYGGPQGYQQDAYGQQDPYGRQDYAQDGYDDQGYGYQQDGYGGPQGYQQDAYGQQDPYGRQDYAQDGYGDQGYGYEQGYQQDGYGYEDTPGHPYGQEEPAALPPALPSGGAGGLPQRRPGEQLAGGAAARALGAQDGATAGGEKPNWFTGAKDTSAPAEARGHDVSALGGFGPTGPTSAQTSWDSPNDGTWQRAGKLREPTTDGTTASGLPRRVPKQNLVAGNATPTPQDGPQVSRDPSEVRGRLTNLRRGVEQGRNAGGDPAATGSFRIDPNEGRFDNGQHNSSTDLFGGSNHQER</sequence>
<dbReference type="SUPFAM" id="SSF55874">
    <property type="entry name" value="ATPase domain of HSP90 chaperone/DNA topoisomerase II/histidine kinase"/>
    <property type="match status" value="1"/>
</dbReference>
<keyword evidence="8" id="KW-0812">Transmembrane</keyword>
<comment type="catalytic activity">
    <reaction evidence="1">
        <text>ATP + protein L-histidine = ADP + protein N-phospho-L-histidine.</text>
        <dbReference type="EC" id="2.7.13.3"/>
    </reaction>
</comment>